<feature type="compositionally biased region" description="Polar residues" evidence="1">
    <location>
        <begin position="345"/>
        <end position="357"/>
    </location>
</feature>
<protein>
    <submittedName>
        <fullName evidence="3">Uncharacterized protein</fullName>
    </submittedName>
</protein>
<dbReference type="Proteomes" id="UP000507470">
    <property type="component" value="Unassembled WGS sequence"/>
</dbReference>
<keyword evidence="4" id="KW-1185">Reference proteome</keyword>
<evidence type="ECO:0000313" key="3">
    <source>
        <dbReference type="EMBL" id="CAC5362506.1"/>
    </source>
</evidence>
<gene>
    <name evidence="3" type="ORF">MCOR_4244</name>
</gene>
<feature type="compositionally biased region" description="Polar residues" evidence="1">
    <location>
        <begin position="325"/>
        <end position="337"/>
    </location>
</feature>
<evidence type="ECO:0000313" key="4">
    <source>
        <dbReference type="Proteomes" id="UP000507470"/>
    </source>
</evidence>
<dbReference type="AlphaFoldDB" id="A0A6J8A633"/>
<evidence type="ECO:0000256" key="2">
    <source>
        <dbReference type="SAM" id="Phobius"/>
    </source>
</evidence>
<feature type="region of interest" description="Disordered" evidence="1">
    <location>
        <begin position="325"/>
        <end position="373"/>
    </location>
</feature>
<keyword evidence="2" id="KW-0812">Transmembrane</keyword>
<proteinExistence type="predicted"/>
<name>A0A6J8A633_MYTCO</name>
<dbReference type="OrthoDB" id="6215759at2759"/>
<feature type="transmembrane region" description="Helical" evidence="2">
    <location>
        <begin position="151"/>
        <end position="172"/>
    </location>
</feature>
<accession>A0A6J8A633</accession>
<dbReference type="EMBL" id="CACVKT020000743">
    <property type="protein sequence ID" value="CAC5362506.1"/>
    <property type="molecule type" value="Genomic_DNA"/>
</dbReference>
<keyword evidence="2" id="KW-1133">Transmembrane helix</keyword>
<keyword evidence="2" id="KW-0472">Membrane</keyword>
<feature type="region of interest" description="Disordered" evidence="1">
    <location>
        <begin position="229"/>
        <end position="265"/>
    </location>
</feature>
<reference evidence="3 4" key="1">
    <citation type="submission" date="2020-06" db="EMBL/GenBank/DDBJ databases">
        <authorList>
            <person name="Li R."/>
            <person name="Bekaert M."/>
        </authorList>
    </citation>
    <scope>NUCLEOTIDE SEQUENCE [LARGE SCALE GENOMIC DNA]</scope>
    <source>
        <strain evidence="4">wild</strain>
    </source>
</reference>
<organism evidence="3 4">
    <name type="scientific">Mytilus coruscus</name>
    <name type="common">Sea mussel</name>
    <dbReference type="NCBI Taxonomy" id="42192"/>
    <lineage>
        <taxon>Eukaryota</taxon>
        <taxon>Metazoa</taxon>
        <taxon>Spiralia</taxon>
        <taxon>Lophotrochozoa</taxon>
        <taxon>Mollusca</taxon>
        <taxon>Bivalvia</taxon>
        <taxon>Autobranchia</taxon>
        <taxon>Pteriomorphia</taxon>
        <taxon>Mytilida</taxon>
        <taxon>Mytiloidea</taxon>
        <taxon>Mytilidae</taxon>
        <taxon>Mytilinae</taxon>
        <taxon>Mytilus</taxon>
    </lineage>
</organism>
<sequence>MSKQRQEKDDKEIRKLERFFPIVILSVCRSNEIVSYSIFQIFDVPSRADPLEEATNFEADNLFKGQTVRFLWSDRHVTAAIFGAEDKSLKNGPEELYCCDNKEDINGKCIAGDIYSSVKPPALPARLQTTPSSESTPDETSVFQGLPGGEIIVYSICTGLISVILLAGTCLLRRYKQRGAHARPCPRGTSSEQLGNDIDLQVQATGTSTEVVGGIYETIHESSIPDLPISMHASHQSNESSDSSSDDNSDPLPNDGYLNPYQPMVPEFEKHGYSTIIIDNSDSDFSSSDKGERVSGYLNPYQTIVPDKDKHEYCKVNDDSCLEKNNVSDFSNQGNKDTYTDAHSHTSSRNTGIGENENQVEKSKPSDYEDSVDMDTTVQTSMCVAENELSHNEYIQTCAIDLKLCIDEHADSSDKLKKVGHCYEVRGSGDITEATCNFNDV</sequence>
<evidence type="ECO:0000256" key="1">
    <source>
        <dbReference type="SAM" id="MobiDB-lite"/>
    </source>
</evidence>